<dbReference type="InterPro" id="IPR005334">
    <property type="entry name" value="Tctex-1-like"/>
</dbReference>
<dbReference type="GO" id="GO:0005737">
    <property type="term" value="C:cytoplasm"/>
    <property type="evidence" value="ECO:0000318"/>
    <property type="project" value="GO_Central"/>
</dbReference>
<dbReference type="Gene3D" id="3.30.1140.40">
    <property type="entry name" value="Tctex-1"/>
    <property type="match status" value="1"/>
</dbReference>
<dbReference type="AlphaFoldDB" id="A2FAX9"/>
<dbReference type="VEuPathDB" id="TrichDB:TVAGG3_0888460"/>
<gene>
    <name evidence="1" type="ORF">TVAG_316210</name>
</gene>
<reference evidence="1" key="2">
    <citation type="journal article" date="2007" name="Science">
        <title>Draft genome sequence of the sexually transmitted pathogen Trichomonas vaginalis.</title>
        <authorList>
            <person name="Carlton J.M."/>
            <person name="Hirt R.P."/>
            <person name="Silva J.C."/>
            <person name="Delcher A.L."/>
            <person name="Schatz M."/>
            <person name="Zhao Q."/>
            <person name="Wortman J.R."/>
            <person name="Bidwell S.L."/>
            <person name="Alsmark U.C.M."/>
            <person name="Besteiro S."/>
            <person name="Sicheritz-Ponten T."/>
            <person name="Noel C.J."/>
            <person name="Dacks J.B."/>
            <person name="Foster P.G."/>
            <person name="Simillion C."/>
            <person name="Van de Peer Y."/>
            <person name="Miranda-Saavedra D."/>
            <person name="Barton G.J."/>
            <person name="Westrop G.D."/>
            <person name="Mueller S."/>
            <person name="Dessi D."/>
            <person name="Fiori P.L."/>
            <person name="Ren Q."/>
            <person name="Paulsen I."/>
            <person name="Zhang H."/>
            <person name="Bastida-Corcuera F.D."/>
            <person name="Simoes-Barbosa A."/>
            <person name="Brown M.T."/>
            <person name="Hayes R.D."/>
            <person name="Mukherjee M."/>
            <person name="Okumura C.Y."/>
            <person name="Schneider R."/>
            <person name="Smith A.J."/>
            <person name="Vanacova S."/>
            <person name="Villalvazo M."/>
            <person name="Haas B.J."/>
            <person name="Pertea M."/>
            <person name="Feldblyum T.V."/>
            <person name="Utterback T.R."/>
            <person name="Shu C.L."/>
            <person name="Osoegawa K."/>
            <person name="de Jong P.J."/>
            <person name="Hrdy I."/>
            <person name="Horvathova L."/>
            <person name="Zubacova Z."/>
            <person name="Dolezal P."/>
            <person name="Malik S.B."/>
            <person name="Logsdon J.M. Jr."/>
            <person name="Henze K."/>
            <person name="Gupta A."/>
            <person name="Wang C.C."/>
            <person name="Dunne R.L."/>
            <person name="Upcroft J.A."/>
            <person name="Upcroft P."/>
            <person name="White O."/>
            <person name="Salzberg S.L."/>
            <person name="Tang P."/>
            <person name="Chiu C.-H."/>
            <person name="Lee Y.-S."/>
            <person name="Embley T.M."/>
            <person name="Coombs G.H."/>
            <person name="Mottram J.C."/>
            <person name="Tachezy J."/>
            <person name="Fraser-Liggett C.M."/>
            <person name="Johnson P.J."/>
        </authorList>
    </citation>
    <scope>NUCLEOTIDE SEQUENCE [LARGE SCALE GENOMIC DNA]</scope>
    <source>
        <strain evidence="1">G3</strain>
    </source>
</reference>
<dbReference type="EMBL" id="DS113694">
    <property type="protein sequence ID" value="EAX97956.1"/>
    <property type="molecule type" value="Genomic_DNA"/>
</dbReference>
<dbReference type="GO" id="GO:0007018">
    <property type="term" value="P:microtubule-based movement"/>
    <property type="evidence" value="ECO:0000318"/>
    <property type="project" value="GO_Central"/>
</dbReference>
<dbReference type="SMR" id="A2FAX9"/>
<dbReference type="CDD" id="cd21449">
    <property type="entry name" value="DLC-like_SF"/>
    <property type="match status" value="1"/>
</dbReference>
<dbReference type="STRING" id="5722.A2FAX9"/>
<dbReference type="InParanoid" id="A2FAX9"/>
<proteinExistence type="predicted"/>
<evidence type="ECO:0000313" key="2">
    <source>
        <dbReference type="Proteomes" id="UP000001542"/>
    </source>
</evidence>
<dbReference type="GO" id="GO:0045505">
    <property type="term" value="F:dynein intermediate chain binding"/>
    <property type="evidence" value="ECO:0000318"/>
    <property type="project" value="GO_Central"/>
</dbReference>
<dbReference type="GO" id="GO:0005868">
    <property type="term" value="C:cytoplasmic dynein complex"/>
    <property type="evidence" value="ECO:0000318"/>
    <property type="project" value="GO_Central"/>
</dbReference>
<dbReference type="Proteomes" id="UP000001542">
    <property type="component" value="Unassembled WGS sequence"/>
</dbReference>
<dbReference type="OrthoDB" id="10260741at2759"/>
<dbReference type="VEuPathDB" id="TrichDB:TVAG_316210"/>
<evidence type="ECO:0000313" key="1">
    <source>
        <dbReference type="EMBL" id="EAX97956.1"/>
    </source>
</evidence>
<name>A2FAX9_TRIV3</name>
<reference evidence="1" key="1">
    <citation type="submission" date="2006-10" db="EMBL/GenBank/DDBJ databases">
        <authorList>
            <person name="Amadeo P."/>
            <person name="Zhao Q."/>
            <person name="Wortman J."/>
            <person name="Fraser-Liggett C."/>
            <person name="Carlton J."/>
        </authorList>
    </citation>
    <scope>NUCLEOTIDE SEQUENCE</scope>
    <source>
        <strain evidence="1">G3</strain>
    </source>
</reference>
<dbReference type="KEGG" id="tva:4755746"/>
<protein>
    <submittedName>
        <fullName evidence="1">Tctex-1 family protein</fullName>
    </submittedName>
</protein>
<dbReference type="RefSeq" id="XP_001310886.1">
    <property type="nucleotide sequence ID" value="XM_001310885.1"/>
</dbReference>
<dbReference type="PANTHER" id="PTHR21255">
    <property type="entry name" value="T-COMPLEX-ASSOCIATED-TESTIS-EXPRESSED 1/ DYNEIN LIGHT CHAIN"/>
    <property type="match status" value="1"/>
</dbReference>
<dbReference type="InterPro" id="IPR038586">
    <property type="entry name" value="Tctex-1-like_sf"/>
</dbReference>
<accession>A2FAX9</accession>
<dbReference type="PANTHER" id="PTHR21255:SF4">
    <property type="entry name" value="DYNEIN LIGHT CHAIN TCTEX-TYPE"/>
    <property type="match status" value="1"/>
</dbReference>
<keyword evidence="2" id="KW-1185">Reference proteome</keyword>
<dbReference type="Pfam" id="PF03645">
    <property type="entry name" value="Tctex-1"/>
    <property type="match status" value="1"/>
</dbReference>
<sequence length="128" mass="14689">MSTEEDPYEPDLLPVFPLEDFDAELIRSVCLEEVEKAFKDLKYENLKKDRIITSLTSDILTKIAPDGKGDFKYVTHCTITPKRAGPIDIFSNNFWDPMNDGMSVVNYENDDISVVFIIWGIKIKKPKL</sequence>
<organism evidence="1 2">
    <name type="scientific">Trichomonas vaginalis (strain ATCC PRA-98 / G3)</name>
    <dbReference type="NCBI Taxonomy" id="412133"/>
    <lineage>
        <taxon>Eukaryota</taxon>
        <taxon>Metamonada</taxon>
        <taxon>Parabasalia</taxon>
        <taxon>Trichomonadida</taxon>
        <taxon>Trichomonadidae</taxon>
        <taxon>Trichomonas</taxon>
    </lineage>
</organism>